<dbReference type="Proteomes" id="UP000477750">
    <property type="component" value="Unassembled WGS sequence"/>
</dbReference>
<evidence type="ECO:0000313" key="2">
    <source>
        <dbReference type="EMBL" id="MQM25887.1"/>
    </source>
</evidence>
<name>A0A6L5G8C0_9ACTN</name>
<proteinExistence type="predicted"/>
<reference evidence="2 3" key="1">
    <citation type="submission" date="2019-10" db="EMBL/GenBank/DDBJ databases">
        <title>Glycomyces albidus sp. nov., a novel actinomycete isolated from rhizosphere soil of wheat (Triticum aestivum L.).</title>
        <authorList>
            <person name="Qian L."/>
        </authorList>
    </citation>
    <scope>NUCLEOTIDE SEQUENCE [LARGE SCALE GENOMIC DNA]</scope>
    <source>
        <strain evidence="2 3">NEAU-7082</strain>
    </source>
</reference>
<keyword evidence="3" id="KW-1185">Reference proteome</keyword>
<gene>
    <name evidence="2" type="ORF">GFD30_09950</name>
</gene>
<comment type="caution">
    <text evidence="2">The sequence shown here is derived from an EMBL/GenBank/DDBJ whole genome shotgun (WGS) entry which is preliminary data.</text>
</comment>
<dbReference type="InterPro" id="IPR025406">
    <property type="entry name" value="DUF4132"/>
</dbReference>
<evidence type="ECO:0000313" key="3">
    <source>
        <dbReference type="Proteomes" id="UP000477750"/>
    </source>
</evidence>
<sequence length="1119" mass="122933">MNLPETRRPDEDRLSLPAKWRRHVLPRRGHDLENTAFDTAVDPGASEAVAHRIAEKRPLFDQWLARSQDDGVAAAAAAHLEGRPDPLGAAAVMHLVETTKRRRHEYIPVTIPTAARLQHLDAWIADHGLPFAAAALIEAAIVYNRTYATDDRRISEGRLERPWRIWMEDLPAAARLCSLLASAPEAEYRAAVAAVDARRTDNRRRICAAVLMPTEADWIADAAEAARRDHTADDWVSCTIAAGLNRLDLIEGHRLDSRYTSERTLAPLVEGFGPDALPALTQAVGRGFERMTKPARDAVITAIGLMPSDEATAFLLDKPELPGVVTAVMDHAERFPHRMLRVVAARAAETGTRARLADIVRSSPALLAALPEIDEPTRETLAALLDTSDSVPEAAAETLPPLLVDPPWKTKRRKPVVIDGLTPSLEARVVWADADEQRHWATIGDDDPYARYEGESLQRKLDFFEQRPDYDYLMTFLAWADIEHAEPLLDRWKGSASDYVHGRELKRLLGRFGPRVVDRVTPFLKGRTSNAEVLIPIQSLDAARIAAEWLARSKTLAPVAKRWFDRHADAAAHLLVPDALGGEAGLRRAAFAALRHLRAFHGAEPVTAAAKPYGEAAAEAIGALVTTDPLDPLDAKIPKPPAWAAPAMLPQVLLKGREAALPAAAVEHLTTALALDTLELPYPGVDVITETCDAASLTHFSWKLFELWTDADSPSKDGWAFTQLARFADDDTVRRLTALVRRWPGERQHKRAVTGLRILGAIGSETSLRAIDSIARKVGFKALKQEAGEQIEAVAERLGLTTEQLADRIVPDFGLDDATSLVLDYGPRRFTVGFDERLKPFVTDANGKALKTLPKPGAQDDAAAAEAAYQRFSHLKKDLAAVAKEQVRRLEHAMVAGRTWTAAEFREFLADHPLMRHLTRRLVWLAETADGPTGFRLAEDRTFTDVEDDEWTLPEAAQVRVAHPVALGERLAAWSEVFADYEIVQPFAQLARPVMDFTEDELRSGRITRFDGATIKSGSVLGLAKWWGWRRGNSNGVWVEPGFHRPLPAGGYVVVSLDPGIEAYMGRVDSAQIQTVRSVRLSPTADYASPGAGGGHPTDIDPVTASEILYTLARSTAPA</sequence>
<dbReference type="RefSeq" id="WP_153025030.1">
    <property type="nucleotide sequence ID" value="NZ_WIAO01000009.1"/>
</dbReference>
<feature type="domain" description="DUF4132" evidence="1">
    <location>
        <begin position="847"/>
        <end position="1029"/>
    </location>
</feature>
<accession>A0A6L5G8C0</accession>
<organism evidence="2 3">
    <name type="scientific">Glycomyces albidus</name>
    <dbReference type="NCBI Taxonomy" id="2656774"/>
    <lineage>
        <taxon>Bacteria</taxon>
        <taxon>Bacillati</taxon>
        <taxon>Actinomycetota</taxon>
        <taxon>Actinomycetes</taxon>
        <taxon>Glycomycetales</taxon>
        <taxon>Glycomycetaceae</taxon>
        <taxon>Glycomyces</taxon>
    </lineage>
</organism>
<evidence type="ECO:0000259" key="1">
    <source>
        <dbReference type="Pfam" id="PF13569"/>
    </source>
</evidence>
<protein>
    <submittedName>
        <fullName evidence="2">DUF4132 domain-containing protein</fullName>
    </submittedName>
</protein>
<dbReference type="Pfam" id="PF13569">
    <property type="entry name" value="DUF4132"/>
    <property type="match status" value="1"/>
</dbReference>
<dbReference type="EMBL" id="WIAO01000009">
    <property type="protein sequence ID" value="MQM25887.1"/>
    <property type="molecule type" value="Genomic_DNA"/>
</dbReference>
<dbReference type="AlphaFoldDB" id="A0A6L5G8C0"/>